<dbReference type="Pfam" id="PF00013">
    <property type="entry name" value="KH_1"/>
    <property type="match status" value="2"/>
</dbReference>
<name>A0ABR1D694_NECAM</name>
<dbReference type="InterPro" id="IPR036612">
    <property type="entry name" value="KH_dom_type_1_sf"/>
</dbReference>
<dbReference type="CDD" id="cd22438">
    <property type="entry name" value="KH-I_PCBP_rpt1"/>
    <property type="match status" value="1"/>
</dbReference>
<accession>A0ABR1D694</accession>
<keyword evidence="5" id="KW-1185">Reference proteome</keyword>
<dbReference type="PROSITE" id="PS50084">
    <property type="entry name" value="KH_TYPE_1"/>
    <property type="match status" value="2"/>
</dbReference>
<evidence type="ECO:0000259" key="3">
    <source>
        <dbReference type="SMART" id="SM00322"/>
    </source>
</evidence>
<keyword evidence="2" id="KW-0694">RNA-binding</keyword>
<dbReference type="InterPro" id="IPR004088">
    <property type="entry name" value="KH_dom_type_1"/>
</dbReference>
<keyword evidence="1" id="KW-0677">Repeat</keyword>
<dbReference type="CDD" id="cd02396">
    <property type="entry name" value="KH-I_PCBP_rpt2"/>
    <property type="match status" value="1"/>
</dbReference>
<feature type="domain" description="K Homology" evidence="3">
    <location>
        <begin position="260"/>
        <end position="331"/>
    </location>
</feature>
<dbReference type="InterPro" id="IPR004087">
    <property type="entry name" value="KH_dom"/>
</dbReference>
<sequence>MKSDTLYTRGQQQQQRKAKAKQLRLHTDQVRSINYPSAAAAVTPPPRFSFPPFPLEFITRDVSVISIGRYGSSSSGSRALVSRICSANTPPPPELKKKVLQKLWNCPITDLRKRSHRHYNGFTMDPLLNGSYVHYGMGLPTSAYANGSMSTKAYNGNASDHSADPSSSSSPGAAPNMNILLTIRLLMQGKEVGSIIGKRGDQIKRIREDSGAKINISDGSCPERIVTITGSLSTINKAFAMISNKFEEDMRALPNSVPKPPITMRLIVPATQCGSLIGKSGSKIKEIREATGASIQVASEMLPQSTERAVTVSGTADAINLCMGQVCQILLEAPPKGATLPYRPKPTFNSLLVASSAAAAAAAQQQQLAALLQPGLLQQAQLAQLLPPELARGVPASAQYGPASAFLPAPTLNPQVFGGLILAGAGGYPTQPGAAAVSAGMPDPSKAAAMTGFWSEDRQLELINQYAALNSSVLLGAPLLKGANSPAGPAHKASGARFTPY</sequence>
<feature type="domain" description="K Homology" evidence="3">
    <location>
        <begin position="179"/>
        <end position="247"/>
    </location>
</feature>
<dbReference type="SUPFAM" id="SSF54791">
    <property type="entry name" value="Eukaryotic type KH-domain (KH-domain type I)"/>
    <property type="match status" value="2"/>
</dbReference>
<evidence type="ECO:0000313" key="5">
    <source>
        <dbReference type="Proteomes" id="UP001303046"/>
    </source>
</evidence>
<evidence type="ECO:0000256" key="1">
    <source>
        <dbReference type="ARBA" id="ARBA00022737"/>
    </source>
</evidence>
<dbReference type="PROSITE" id="PS50890">
    <property type="entry name" value="PUA"/>
    <property type="match status" value="1"/>
</dbReference>
<comment type="caution">
    <text evidence="4">The sequence shown here is derived from an EMBL/GenBank/DDBJ whole genome shotgun (WGS) entry which is preliminary data.</text>
</comment>
<gene>
    <name evidence="4" type="primary">Necator_chrIII.g13034</name>
    <name evidence="4" type="ORF">RB195_012267</name>
</gene>
<dbReference type="SMART" id="SM00322">
    <property type="entry name" value="KH"/>
    <property type="match status" value="2"/>
</dbReference>
<dbReference type="EMBL" id="JAVFWL010000003">
    <property type="protein sequence ID" value="KAK6746045.1"/>
    <property type="molecule type" value="Genomic_DNA"/>
</dbReference>
<protein>
    <recommendedName>
        <fullName evidence="3">K Homology domain-containing protein</fullName>
    </recommendedName>
</protein>
<evidence type="ECO:0000256" key="2">
    <source>
        <dbReference type="PROSITE-ProRule" id="PRU00117"/>
    </source>
</evidence>
<dbReference type="PANTHER" id="PTHR10288">
    <property type="entry name" value="KH DOMAIN CONTAINING RNA BINDING PROTEIN"/>
    <property type="match status" value="1"/>
</dbReference>
<dbReference type="Gene3D" id="3.30.1370.10">
    <property type="entry name" value="K Homology domain, type 1"/>
    <property type="match status" value="2"/>
</dbReference>
<evidence type="ECO:0000313" key="4">
    <source>
        <dbReference type="EMBL" id="KAK6746045.1"/>
    </source>
</evidence>
<organism evidence="4 5">
    <name type="scientific">Necator americanus</name>
    <name type="common">Human hookworm</name>
    <dbReference type="NCBI Taxonomy" id="51031"/>
    <lineage>
        <taxon>Eukaryota</taxon>
        <taxon>Metazoa</taxon>
        <taxon>Ecdysozoa</taxon>
        <taxon>Nematoda</taxon>
        <taxon>Chromadorea</taxon>
        <taxon>Rhabditida</taxon>
        <taxon>Rhabditina</taxon>
        <taxon>Rhabditomorpha</taxon>
        <taxon>Strongyloidea</taxon>
        <taxon>Ancylostomatidae</taxon>
        <taxon>Bunostominae</taxon>
        <taxon>Necator</taxon>
    </lineage>
</organism>
<reference evidence="4 5" key="1">
    <citation type="submission" date="2023-08" db="EMBL/GenBank/DDBJ databases">
        <title>A Necator americanus chromosomal reference genome.</title>
        <authorList>
            <person name="Ilik V."/>
            <person name="Petrzelkova K.J."/>
            <person name="Pardy F."/>
            <person name="Fuh T."/>
            <person name="Niatou-Singa F.S."/>
            <person name="Gouil Q."/>
            <person name="Baker L."/>
            <person name="Ritchie M.E."/>
            <person name="Jex A.R."/>
            <person name="Gazzola D."/>
            <person name="Li H."/>
            <person name="Toshio Fujiwara R."/>
            <person name="Zhan B."/>
            <person name="Aroian R.V."/>
            <person name="Pafco B."/>
            <person name="Schwarz E.M."/>
        </authorList>
    </citation>
    <scope>NUCLEOTIDE SEQUENCE [LARGE SCALE GENOMIC DNA]</scope>
    <source>
        <strain evidence="4 5">Aroian</strain>
        <tissue evidence="4">Whole animal</tissue>
    </source>
</reference>
<dbReference type="Proteomes" id="UP001303046">
    <property type="component" value="Unassembled WGS sequence"/>
</dbReference>
<proteinExistence type="predicted"/>